<dbReference type="AlphaFoldDB" id="A0A1U9KAC6"/>
<sequence length="234" mass="27561">MFVSPFSTHHDWKVGWKRERGMPRDIDIPRTYYPVLYAVATIGCAGSVQLKNLFGLYNKKKLKSLAGSYLLLKHELFQGDKLIPVYTLGSNGVREFHLPHNYWLNWQAEDVLKRLVFFKLYEVFWDYEPNIVPSPEPFVGALQIGHKLYHVFVARDDVYDLLLYMKWNQNPDQRIIIVTEKLEHLSSLNPFLNGVKIRVTTDEDLINEESIDQMFYEWDAGDNVWVKNESIYQK</sequence>
<name>A0A1U9KAC6_9BACL</name>
<accession>A0A1U9KAC6</accession>
<dbReference type="OrthoDB" id="2963302at2"/>
<organism evidence="1 2">
    <name type="scientific">Novibacillus thermophilus</name>
    <dbReference type="NCBI Taxonomy" id="1471761"/>
    <lineage>
        <taxon>Bacteria</taxon>
        <taxon>Bacillati</taxon>
        <taxon>Bacillota</taxon>
        <taxon>Bacilli</taxon>
        <taxon>Bacillales</taxon>
        <taxon>Thermoactinomycetaceae</taxon>
        <taxon>Novibacillus</taxon>
    </lineage>
</organism>
<dbReference type="Proteomes" id="UP000188603">
    <property type="component" value="Chromosome"/>
</dbReference>
<reference evidence="1 2" key="1">
    <citation type="journal article" date="2015" name="Int. J. Syst. Evol. Microbiol.">
        <title>Novibacillus thermophilus gen. nov., sp. nov., a Gram-staining-negative and moderately thermophilic member of the family Thermoactinomycetaceae.</title>
        <authorList>
            <person name="Yang G."/>
            <person name="Chen J."/>
            <person name="Zhou S."/>
        </authorList>
    </citation>
    <scope>NUCLEOTIDE SEQUENCE [LARGE SCALE GENOMIC DNA]</scope>
    <source>
        <strain evidence="1 2">SG-1</strain>
    </source>
</reference>
<protein>
    <submittedName>
        <fullName evidence="1">Uncharacterized protein</fullName>
    </submittedName>
</protein>
<dbReference type="RefSeq" id="WP_077720833.1">
    <property type="nucleotide sequence ID" value="NZ_CP019699.1"/>
</dbReference>
<keyword evidence="2" id="KW-1185">Reference proteome</keyword>
<evidence type="ECO:0000313" key="2">
    <source>
        <dbReference type="Proteomes" id="UP000188603"/>
    </source>
</evidence>
<proteinExistence type="predicted"/>
<dbReference type="EMBL" id="CP019699">
    <property type="protein sequence ID" value="AQS56966.1"/>
    <property type="molecule type" value="Genomic_DNA"/>
</dbReference>
<evidence type="ECO:0000313" key="1">
    <source>
        <dbReference type="EMBL" id="AQS56966.1"/>
    </source>
</evidence>
<gene>
    <name evidence="1" type="ORF">B0W44_15660</name>
</gene>
<dbReference type="KEGG" id="ntr:B0W44_15660"/>